<dbReference type="SMART" id="SM00465">
    <property type="entry name" value="GIYc"/>
    <property type="match status" value="1"/>
</dbReference>
<protein>
    <recommendedName>
        <fullName evidence="1">DNA-directed DNA polymerase</fullName>
        <ecNumber evidence="1">2.7.7.7</ecNumber>
    </recommendedName>
</protein>
<dbReference type="SMART" id="SM00479">
    <property type="entry name" value="EXOIII"/>
    <property type="match status" value="1"/>
</dbReference>
<dbReference type="EC" id="2.7.7.7" evidence="1"/>
<sequence length="473" mass="53009">MSLLFSQPFVFVDLETTGANASRDRITEIGVVEWRDGQVEEWSTLVNPGVPIPPFISRLTGISDEMVIDAPSFTSIAEAVHERLAGRVFVAHNARFDYGFLKNEFKRVGLPFRARVICTVKLSRRLFPEEYKHNLDAVVARHQLEAAGDRHRALTDARLIERFMAQLRERLGDDALNAVLEELSRQPTLPPGLDPEVIDDLPDGHGVYLFYGQNDVPLYVGKSNHLRKRVLAHFAADHRADKEMRMAQQVTRIDWVETAGELGALLTEAKLVKSLQPAHNHQLRRQQDLCAWRFEPNAEGDAKPELVFARDIDFGRTAGLHGLYTSQREATNSLRKLAEVNKLCPIMLGLEKPSRRGNGPCFAYQVGKCRGACVGKEAATVHQARVGAMLAKFRLSNWPYPGLIAIRERASSGEAADLHLVDHWHYLGTVSDESALHELLDQRPSGTFELDDYKILSKFLKSTANAEVVLLDP</sequence>
<proteinExistence type="predicted"/>
<dbReference type="EMBL" id="JBHSBU010000001">
    <property type="protein sequence ID" value="MFC4158154.1"/>
    <property type="molecule type" value="Genomic_DNA"/>
</dbReference>
<dbReference type="Gene3D" id="3.30.420.10">
    <property type="entry name" value="Ribonuclease H-like superfamily/Ribonuclease H"/>
    <property type="match status" value="1"/>
</dbReference>
<dbReference type="InterPro" id="IPR006054">
    <property type="entry name" value="DnaQ"/>
</dbReference>
<dbReference type="PANTHER" id="PTHR30231">
    <property type="entry name" value="DNA POLYMERASE III SUBUNIT EPSILON"/>
    <property type="match status" value="1"/>
</dbReference>
<dbReference type="PANTHER" id="PTHR30231:SF37">
    <property type="entry name" value="EXODEOXYRIBONUCLEASE 10"/>
    <property type="match status" value="1"/>
</dbReference>
<dbReference type="InterPro" id="IPR047296">
    <property type="entry name" value="GIY-YIG_UvrC_Cho"/>
</dbReference>
<evidence type="ECO:0000256" key="1">
    <source>
        <dbReference type="ARBA" id="ARBA00012417"/>
    </source>
</evidence>
<keyword evidence="4" id="KW-0378">Hydrolase</keyword>
<reference evidence="5" key="1">
    <citation type="journal article" date="2019" name="Int. J. Syst. Evol. Microbiol.">
        <title>The Global Catalogue of Microorganisms (GCM) 10K type strain sequencing project: providing services to taxonomists for standard genome sequencing and annotation.</title>
        <authorList>
            <consortium name="The Broad Institute Genomics Platform"/>
            <consortium name="The Broad Institute Genome Sequencing Center for Infectious Disease"/>
            <person name="Wu L."/>
            <person name="Ma J."/>
        </authorList>
    </citation>
    <scope>NUCLEOTIDE SEQUENCE [LARGE SCALE GENOMIC DNA]</scope>
    <source>
        <strain evidence="5">LMG 29894</strain>
    </source>
</reference>
<dbReference type="CDD" id="cd10434">
    <property type="entry name" value="GIY-YIG_UvrC_Cho"/>
    <property type="match status" value="1"/>
</dbReference>
<dbReference type="InterPro" id="IPR036397">
    <property type="entry name" value="RNaseH_sf"/>
</dbReference>
<evidence type="ECO:0000259" key="3">
    <source>
        <dbReference type="PROSITE" id="PS50164"/>
    </source>
</evidence>
<dbReference type="InterPro" id="IPR035901">
    <property type="entry name" value="GIY-YIG_endonuc_sf"/>
</dbReference>
<dbReference type="InterPro" id="IPR012337">
    <property type="entry name" value="RNaseH-like_sf"/>
</dbReference>
<dbReference type="RefSeq" id="WP_378160530.1">
    <property type="nucleotide sequence ID" value="NZ_JBHSBU010000001.1"/>
</dbReference>
<feature type="domain" description="GIY-YIG" evidence="3">
    <location>
        <begin position="203"/>
        <end position="281"/>
    </location>
</feature>
<evidence type="ECO:0000256" key="2">
    <source>
        <dbReference type="ARBA" id="ARBA00049244"/>
    </source>
</evidence>
<organism evidence="4 5">
    <name type="scientific">Chitinimonas lacunae</name>
    <dbReference type="NCBI Taxonomy" id="1963018"/>
    <lineage>
        <taxon>Bacteria</taxon>
        <taxon>Pseudomonadati</taxon>
        <taxon>Pseudomonadota</taxon>
        <taxon>Betaproteobacteria</taxon>
        <taxon>Neisseriales</taxon>
        <taxon>Chitinibacteraceae</taxon>
        <taxon>Chitinimonas</taxon>
    </lineage>
</organism>
<dbReference type="InterPro" id="IPR013520">
    <property type="entry name" value="Ribonucl_H"/>
</dbReference>
<comment type="catalytic activity">
    <reaction evidence="2">
        <text>DNA(n) + a 2'-deoxyribonucleoside 5'-triphosphate = DNA(n+1) + diphosphate</text>
        <dbReference type="Rhea" id="RHEA:22508"/>
        <dbReference type="Rhea" id="RHEA-COMP:17339"/>
        <dbReference type="Rhea" id="RHEA-COMP:17340"/>
        <dbReference type="ChEBI" id="CHEBI:33019"/>
        <dbReference type="ChEBI" id="CHEBI:61560"/>
        <dbReference type="ChEBI" id="CHEBI:173112"/>
        <dbReference type="EC" id="2.7.7.7"/>
    </reaction>
</comment>
<dbReference type="Proteomes" id="UP001595791">
    <property type="component" value="Unassembled WGS sequence"/>
</dbReference>
<keyword evidence="4" id="KW-0540">Nuclease</keyword>
<dbReference type="CDD" id="cd06127">
    <property type="entry name" value="DEDDh"/>
    <property type="match status" value="1"/>
</dbReference>
<keyword evidence="4" id="KW-0269">Exonuclease</keyword>
<dbReference type="Pfam" id="PF00929">
    <property type="entry name" value="RNase_T"/>
    <property type="match status" value="1"/>
</dbReference>
<dbReference type="SUPFAM" id="SSF53098">
    <property type="entry name" value="Ribonuclease H-like"/>
    <property type="match status" value="1"/>
</dbReference>
<dbReference type="SUPFAM" id="SSF82771">
    <property type="entry name" value="GIY-YIG endonuclease"/>
    <property type="match status" value="1"/>
</dbReference>
<comment type="caution">
    <text evidence="4">The sequence shown here is derived from an EMBL/GenBank/DDBJ whole genome shotgun (WGS) entry which is preliminary data.</text>
</comment>
<dbReference type="NCBIfam" id="TIGR00573">
    <property type="entry name" value="dnaq"/>
    <property type="match status" value="1"/>
</dbReference>
<dbReference type="Gene3D" id="3.40.1440.10">
    <property type="entry name" value="GIY-YIG endonuclease"/>
    <property type="match status" value="1"/>
</dbReference>
<evidence type="ECO:0000313" key="4">
    <source>
        <dbReference type="EMBL" id="MFC4158154.1"/>
    </source>
</evidence>
<gene>
    <name evidence="4" type="ORF">ACFOW7_02160</name>
</gene>
<dbReference type="PROSITE" id="PS50164">
    <property type="entry name" value="GIY_YIG"/>
    <property type="match status" value="1"/>
</dbReference>
<keyword evidence="5" id="KW-1185">Reference proteome</keyword>
<name>A0ABV8MJ48_9NEIS</name>
<evidence type="ECO:0000313" key="5">
    <source>
        <dbReference type="Proteomes" id="UP001595791"/>
    </source>
</evidence>
<accession>A0ABV8MJ48</accession>
<dbReference type="InterPro" id="IPR000305">
    <property type="entry name" value="GIY-YIG_endonuc"/>
</dbReference>
<dbReference type="GO" id="GO:0004527">
    <property type="term" value="F:exonuclease activity"/>
    <property type="evidence" value="ECO:0007669"/>
    <property type="project" value="UniProtKB-KW"/>
</dbReference>